<dbReference type="EMBL" id="CADCXU010015103">
    <property type="protein sequence ID" value="CAB0004561.1"/>
    <property type="molecule type" value="Genomic_DNA"/>
</dbReference>
<keyword evidence="4" id="KW-1185">Reference proteome</keyword>
<feature type="transmembrane region" description="Helical" evidence="2">
    <location>
        <begin position="314"/>
        <end position="333"/>
    </location>
</feature>
<organism evidence="3 4">
    <name type="scientific">Nesidiocoris tenuis</name>
    <dbReference type="NCBI Taxonomy" id="355587"/>
    <lineage>
        <taxon>Eukaryota</taxon>
        <taxon>Metazoa</taxon>
        <taxon>Ecdysozoa</taxon>
        <taxon>Arthropoda</taxon>
        <taxon>Hexapoda</taxon>
        <taxon>Insecta</taxon>
        <taxon>Pterygota</taxon>
        <taxon>Neoptera</taxon>
        <taxon>Paraneoptera</taxon>
        <taxon>Hemiptera</taxon>
        <taxon>Heteroptera</taxon>
        <taxon>Panheteroptera</taxon>
        <taxon>Cimicomorpha</taxon>
        <taxon>Miridae</taxon>
        <taxon>Dicyphina</taxon>
        <taxon>Nesidiocoris</taxon>
    </lineage>
</organism>
<dbReference type="Proteomes" id="UP000479000">
    <property type="component" value="Unassembled WGS sequence"/>
</dbReference>
<evidence type="ECO:0000256" key="2">
    <source>
        <dbReference type="SAM" id="Phobius"/>
    </source>
</evidence>
<keyword evidence="2" id="KW-1133">Transmembrane helix</keyword>
<keyword evidence="2" id="KW-0812">Transmembrane</keyword>
<keyword evidence="2" id="KW-0472">Membrane</keyword>
<evidence type="ECO:0000313" key="4">
    <source>
        <dbReference type="Proteomes" id="UP000479000"/>
    </source>
</evidence>
<feature type="region of interest" description="Disordered" evidence="1">
    <location>
        <begin position="386"/>
        <end position="413"/>
    </location>
</feature>
<reference evidence="3 4" key="1">
    <citation type="submission" date="2020-02" db="EMBL/GenBank/DDBJ databases">
        <authorList>
            <person name="Ferguson B K."/>
        </authorList>
    </citation>
    <scope>NUCLEOTIDE SEQUENCE [LARGE SCALE GENOMIC DNA]</scope>
</reference>
<evidence type="ECO:0000313" key="3">
    <source>
        <dbReference type="EMBL" id="CAB0004561.1"/>
    </source>
</evidence>
<evidence type="ECO:0000256" key="1">
    <source>
        <dbReference type="SAM" id="MobiDB-lite"/>
    </source>
</evidence>
<dbReference type="OrthoDB" id="5958958at2759"/>
<accession>A0A6H5GQ91</accession>
<gene>
    <name evidence="3" type="ORF">NTEN_LOCUS10038</name>
</gene>
<name>A0A6H5GQ91_9HEMI</name>
<sequence>MSRNLSVVQGFLKRGAKLGPTTWTMAKGKHDVISYDDADADIQEALLLCPSNNREIRRILLGLRDEVRMEQTHFLNYRKIKRTVHVKRTVMRNRRSFTIAIEKIDVSLYSVFRPTSVKEVEIIRYTCKWSENGVKTFKEPKQLKKFKIGSVQFTQIGKNMTCDDQDDPIFKIKPTMTIATAIRRSPCPTITYCGWIIIGTILSLICDAYPHSTIIMHPENRQLLNPCIEPIWPMCTGSTIEILQEHKPPYGSDVPRCREALKTMTARNRNRHAVRDRAGWRWGENRTSLTGFDVGRRRRRRRRPERPARQVQRLLIVLLLIVGPAEYVAYVMGRRRLRRTRVHMFVPGRLPRRRRHRLVVVVVVYREAFCFCRGLVHTGHSRVENIGTQPLAGEPPDRSTRRIPGPSAPAGSLGSLITPADPEACDNDFPRMALLSKVSDCVQKTADGASVCDVDSKTLDFICPIFWTRHQLSRTGRE</sequence>
<dbReference type="AlphaFoldDB" id="A0A6H5GQ91"/>
<protein>
    <submittedName>
        <fullName evidence="3">Uncharacterized protein</fullName>
    </submittedName>
</protein>
<proteinExistence type="predicted"/>